<dbReference type="Pfam" id="PF16389">
    <property type="entry name" value="DUF4998"/>
    <property type="match status" value="1"/>
</dbReference>
<accession>A0A095ZJW7</accession>
<reference evidence="3 4" key="1">
    <citation type="submission" date="2014-07" db="EMBL/GenBank/DDBJ databases">
        <authorList>
            <person name="McCorrison J."/>
            <person name="Sanka R."/>
            <person name="Torralba M."/>
            <person name="Gillis M."/>
            <person name="Haft D.H."/>
            <person name="Methe B."/>
            <person name="Sutton G."/>
            <person name="Nelson K.E."/>
        </authorList>
    </citation>
    <scope>NUCLEOTIDE SEQUENCE [LARGE SCALE GENOMIC DNA]</scope>
    <source>
        <strain evidence="3 4">DNF00853</strain>
    </source>
</reference>
<dbReference type="InterPro" id="IPR000421">
    <property type="entry name" value="FA58C"/>
</dbReference>
<proteinExistence type="predicted"/>
<name>A0A095ZJW7_9BACT</name>
<dbReference type="InterPro" id="IPR032181">
    <property type="entry name" value="DUF5013"/>
</dbReference>
<dbReference type="OrthoDB" id="1043438at2"/>
<dbReference type="InterPro" id="IPR008979">
    <property type="entry name" value="Galactose-bd-like_sf"/>
</dbReference>
<evidence type="ECO:0000256" key="1">
    <source>
        <dbReference type="SAM" id="SignalP"/>
    </source>
</evidence>
<comment type="caution">
    <text evidence="3">The sequence shown here is derived from an EMBL/GenBank/DDBJ whole genome shotgun (WGS) entry which is preliminary data.</text>
</comment>
<dbReference type="Pfam" id="PF00754">
    <property type="entry name" value="F5_F8_type_C"/>
    <property type="match status" value="1"/>
</dbReference>
<evidence type="ECO:0000313" key="3">
    <source>
        <dbReference type="EMBL" id="KGF34993.1"/>
    </source>
</evidence>
<feature type="domain" description="F5/8 type C" evidence="2">
    <location>
        <begin position="202"/>
        <end position="354"/>
    </location>
</feature>
<dbReference type="SUPFAM" id="SSF49785">
    <property type="entry name" value="Galactose-binding domain-like"/>
    <property type="match status" value="1"/>
</dbReference>
<dbReference type="PROSITE" id="PS50022">
    <property type="entry name" value="FA58C_3"/>
    <property type="match status" value="1"/>
</dbReference>
<dbReference type="EMBL" id="JRNN01000061">
    <property type="protein sequence ID" value="KGF34993.1"/>
    <property type="molecule type" value="Genomic_DNA"/>
</dbReference>
<feature type="signal peptide" evidence="1">
    <location>
        <begin position="1"/>
        <end position="17"/>
    </location>
</feature>
<keyword evidence="1" id="KW-0732">Signal</keyword>
<gene>
    <name evidence="3" type="ORF">HMPREF2137_05610</name>
</gene>
<dbReference type="PROSITE" id="PS51257">
    <property type="entry name" value="PROKAR_LIPOPROTEIN"/>
    <property type="match status" value="1"/>
</dbReference>
<dbReference type="Gene3D" id="2.60.120.260">
    <property type="entry name" value="Galactose-binding domain-like"/>
    <property type="match status" value="1"/>
</dbReference>
<protein>
    <recommendedName>
        <fullName evidence="2">F5/8 type C domain-containing protein</fullName>
    </recommendedName>
</protein>
<dbReference type="Pfam" id="PF16405">
    <property type="entry name" value="DUF5013"/>
    <property type="match status" value="1"/>
</dbReference>
<dbReference type="AlphaFoldDB" id="A0A095ZJW7"/>
<evidence type="ECO:0000259" key="2">
    <source>
        <dbReference type="PROSITE" id="PS50022"/>
    </source>
</evidence>
<evidence type="ECO:0000313" key="4">
    <source>
        <dbReference type="Proteomes" id="UP000029556"/>
    </source>
</evidence>
<dbReference type="Proteomes" id="UP000029556">
    <property type="component" value="Unassembled WGS sequence"/>
</dbReference>
<dbReference type="RefSeq" id="WP_036872468.1">
    <property type="nucleotide sequence ID" value="NZ_JRNN01000061.1"/>
</dbReference>
<sequence length="540" mass="59519">MKRIIYFVLSAMFLASAMGCQDDQDSTLSGVSSLKALPGHNRSLLEFAVPKGAVSGRVFYGSGKFQVFKIDPTAEYQKLMLENLAEGEQVVRVITYDASGKKSDPKGVKVTVYGDKYVSNLEVRTLLTLVKLSPSSIQINFDENKREDESGVRVYFVNKSGANDSVFIERSLNSVTVNNIDLDNPYYFSTVYKPDAACVDEFLTSRINAKEASMKIFVKDSWTIAGVSGELTGKEGAKLFDDNILTDWQSKPTAMPQWIAVDMQLEKIFNGFSIVQSQDPKDVDNFCKDFRLEVSNDNSNWTKVMEGRMKACCYKQTFSLEKPVAARYYKITILNAYGTSTTSAQIAEIDMFNDLKTSGRNGADIPSLKNVTMPFKGDGSDRIPNIGKGRFQKLAGWTHSDNIVSSFDNTSNKFEPFCAPVWGIAPVYNGKIYQSLDLMPGKYVLTVDVGKTSSANSADMYGVIAAGTGLPDYEVVTTASQTLGQDKLSDHLGVPRNISFTVKKASKITFGTVFNLYNTYPGSGVPWSSMSIRGFKLTAE</sequence>
<feature type="chain" id="PRO_5001916150" description="F5/8 type C domain-containing protein" evidence="1">
    <location>
        <begin position="18"/>
        <end position="540"/>
    </location>
</feature>
<organism evidence="3 4">
    <name type="scientific">Hoylesella buccalis DNF00853</name>
    <dbReference type="NCBI Taxonomy" id="1401074"/>
    <lineage>
        <taxon>Bacteria</taxon>
        <taxon>Pseudomonadati</taxon>
        <taxon>Bacteroidota</taxon>
        <taxon>Bacteroidia</taxon>
        <taxon>Bacteroidales</taxon>
        <taxon>Prevotellaceae</taxon>
        <taxon>Hoylesella</taxon>
    </lineage>
</organism>